<organism evidence="1 2">
    <name type="scientific">Pyrus ussuriensis x Pyrus communis</name>
    <dbReference type="NCBI Taxonomy" id="2448454"/>
    <lineage>
        <taxon>Eukaryota</taxon>
        <taxon>Viridiplantae</taxon>
        <taxon>Streptophyta</taxon>
        <taxon>Embryophyta</taxon>
        <taxon>Tracheophyta</taxon>
        <taxon>Spermatophyta</taxon>
        <taxon>Magnoliopsida</taxon>
        <taxon>eudicotyledons</taxon>
        <taxon>Gunneridae</taxon>
        <taxon>Pentapetalae</taxon>
        <taxon>rosids</taxon>
        <taxon>fabids</taxon>
        <taxon>Rosales</taxon>
        <taxon>Rosaceae</taxon>
        <taxon>Amygdaloideae</taxon>
        <taxon>Maleae</taxon>
        <taxon>Pyrus</taxon>
    </lineage>
</organism>
<reference evidence="1 2" key="3">
    <citation type="submission" date="2019-11" db="EMBL/GenBank/DDBJ databases">
        <title>A de novo genome assembly of a pear dwarfing rootstock.</title>
        <authorList>
            <person name="Wang F."/>
            <person name="Wang J."/>
            <person name="Li S."/>
            <person name="Zhang Y."/>
            <person name="Fang M."/>
            <person name="Ma L."/>
            <person name="Zhao Y."/>
            <person name="Jiang S."/>
        </authorList>
    </citation>
    <scope>NUCLEOTIDE SEQUENCE [LARGE SCALE GENOMIC DNA]</scope>
    <source>
        <strain evidence="1">S2</strain>
        <tissue evidence="1">Leaf</tissue>
    </source>
</reference>
<proteinExistence type="predicted"/>
<evidence type="ECO:0000313" key="1">
    <source>
        <dbReference type="EMBL" id="KAB2617237.1"/>
    </source>
</evidence>
<comment type="caution">
    <text evidence="1">The sequence shown here is derived from an EMBL/GenBank/DDBJ whole genome shotgun (WGS) entry which is preliminary data.</text>
</comment>
<sequence length="98" mass="11300">MEDKNKDQSMTDADPNDLRQHFQFAHAIAIAIVPEELKKSMLRELSVRGSNFLANDVFSDVYIRPRDELAESLHEMMMEKRQLVLQESTSQLPPDTPL</sequence>
<evidence type="ECO:0000313" key="2">
    <source>
        <dbReference type="Proteomes" id="UP000327157"/>
    </source>
</evidence>
<name>A0A5N5GQ13_9ROSA</name>
<protein>
    <submittedName>
        <fullName evidence="1">Uncharacterized protein</fullName>
    </submittedName>
</protein>
<reference evidence="2" key="2">
    <citation type="submission" date="2019-10" db="EMBL/GenBank/DDBJ databases">
        <title>A de novo genome assembly of a pear dwarfing rootstock.</title>
        <authorList>
            <person name="Wang F."/>
            <person name="Wang J."/>
            <person name="Li S."/>
            <person name="Zhang Y."/>
            <person name="Fang M."/>
            <person name="Ma L."/>
            <person name="Zhao Y."/>
            <person name="Jiang S."/>
        </authorList>
    </citation>
    <scope>NUCLEOTIDE SEQUENCE [LARGE SCALE GENOMIC DNA]</scope>
</reference>
<gene>
    <name evidence="1" type="ORF">D8674_013106</name>
</gene>
<dbReference type="AlphaFoldDB" id="A0A5N5GQ13"/>
<reference evidence="1 2" key="1">
    <citation type="submission" date="2019-09" db="EMBL/GenBank/DDBJ databases">
        <authorList>
            <person name="Ou C."/>
        </authorList>
    </citation>
    <scope>NUCLEOTIDE SEQUENCE [LARGE SCALE GENOMIC DNA]</scope>
    <source>
        <strain evidence="1">S2</strain>
        <tissue evidence="1">Leaf</tissue>
    </source>
</reference>
<dbReference type="EMBL" id="SMOL01000401">
    <property type="protein sequence ID" value="KAB2617237.1"/>
    <property type="molecule type" value="Genomic_DNA"/>
</dbReference>
<keyword evidence="2" id="KW-1185">Reference proteome</keyword>
<dbReference type="Proteomes" id="UP000327157">
    <property type="component" value="Chromosome 15"/>
</dbReference>
<accession>A0A5N5GQ13</accession>